<organism evidence="1 2">
    <name type="scientific">Marasmiellus scandens</name>
    <dbReference type="NCBI Taxonomy" id="2682957"/>
    <lineage>
        <taxon>Eukaryota</taxon>
        <taxon>Fungi</taxon>
        <taxon>Dikarya</taxon>
        <taxon>Basidiomycota</taxon>
        <taxon>Agaricomycotina</taxon>
        <taxon>Agaricomycetes</taxon>
        <taxon>Agaricomycetidae</taxon>
        <taxon>Agaricales</taxon>
        <taxon>Marasmiineae</taxon>
        <taxon>Omphalotaceae</taxon>
        <taxon>Marasmiellus</taxon>
    </lineage>
</organism>
<protein>
    <submittedName>
        <fullName evidence="1">Uncharacterized protein</fullName>
    </submittedName>
</protein>
<keyword evidence="2" id="KW-1185">Reference proteome</keyword>
<gene>
    <name evidence="1" type="ORF">VKT23_014742</name>
</gene>
<proteinExistence type="predicted"/>
<evidence type="ECO:0000313" key="2">
    <source>
        <dbReference type="Proteomes" id="UP001498398"/>
    </source>
</evidence>
<sequence>MAAPAQVTMAKLSGKFAVNKSLSDSFDDMWRLQGAGWVARKAMNLAGLTLHINHHTDSSGIEHLDITPVVTGGMKASPDFRTLDYSEMQAENPMTGPMLVKTRKVSLSQVKDSEDEEMGKGKCDKEKNEKWLEDLVIHSHVKSTKKVWSNDEIWGFVEHKGQRRFVRLYHFIGPDKEVLNLRIVYDYVGPL</sequence>
<dbReference type="PANTHER" id="PTHR38115">
    <property type="entry name" value="LIPOCALIN-LIKE DOMAIN-CONTAINING PROTEIN"/>
    <property type="match status" value="1"/>
</dbReference>
<dbReference type="EMBL" id="JBANRG010000046">
    <property type="protein sequence ID" value="KAK7445747.1"/>
    <property type="molecule type" value="Genomic_DNA"/>
</dbReference>
<evidence type="ECO:0000313" key="1">
    <source>
        <dbReference type="EMBL" id="KAK7445747.1"/>
    </source>
</evidence>
<dbReference type="PANTHER" id="PTHR38115:SF1">
    <property type="entry name" value="LIPOCALIN-LIKE DOMAIN-CONTAINING PROTEIN"/>
    <property type="match status" value="1"/>
</dbReference>
<dbReference type="Proteomes" id="UP001498398">
    <property type="component" value="Unassembled WGS sequence"/>
</dbReference>
<accession>A0ABR1IZX5</accession>
<name>A0ABR1IZX5_9AGAR</name>
<dbReference type="InterPro" id="IPR053037">
    <property type="entry name" value="Pericyclase_pydY-like"/>
</dbReference>
<comment type="caution">
    <text evidence="1">The sequence shown here is derived from an EMBL/GenBank/DDBJ whole genome shotgun (WGS) entry which is preliminary data.</text>
</comment>
<reference evidence="1 2" key="1">
    <citation type="submission" date="2024-01" db="EMBL/GenBank/DDBJ databases">
        <title>A draft genome for the cacao thread blight pathogen Marasmiellus scandens.</title>
        <authorList>
            <person name="Baruah I.K."/>
            <person name="Leung J."/>
            <person name="Bukari Y."/>
            <person name="Amoako-Attah I."/>
            <person name="Meinhardt L.W."/>
            <person name="Bailey B.A."/>
            <person name="Cohen S.P."/>
        </authorList>
    </citation>
    <scope>NUCLEOTIDE SEQUENCE [LARGE SCALE GENOMIC DNA]</scope>
    <source>
        <strain evidence="1 2">GH-19</strain>
    </source>
</reference>